<dbReference type="InterPro" id="IPR013087">
    <property type="entry name" value="Znf_C2H2_type"/>
</dbReference>
<feature type="compositionally biased region" description="Low complexity" evidence="19">
    <location>
        <begin position="1"/>
        <end position="14"/>
    </location>
</feature>
<evidence type="ECO:0007829" key="23">
    <source>
        <dbReference type="PeptideAtlas" id="A0A8V0ZPD2"/>
    </source>
</evidence>
<feature type="region of interest" description="Disordered" evidence="19">
    <location>
        <begin position="691"/>
        <end position="711"/>
    </location>
</feature>
<dbReference type="GO" id="GO:0008270">
    <property type="term" value="F:zinc ion binding"/>
    <property type="evidence" value="ECO:0007669"/>
    <property type="project" value="UniProtKB-KW"/>
</dbReference>
<keyword evidence="7 18" id="KW-0949">S-adenosyl-L-methionine</keyword>
<dbReference type="Pfam" id="PF02005">
    <property type="entry name" value="TRM"/>
    <property type="match status" value="2"/>
</dbReference>
<evidence type="ECO:0000256" key="13">
    <source>
        <dbReference type="ARBA" id="ARBA00022884"/>
    </source>
</evidence>
<evidence type="ECO:0000313" key="21">
    <source>
        <dbReference type="Ensembl" id="ENSGALP00010030568.1"/>
    </source>
</evidence>
<reference evidence="21" key="3">
    <citation type="submission" date="2025-09" db="UniProtKB">
        <authorList>
            <consortium name="Ensembl"/>
        </authorList>
    </citation>
    <scope>IDENTIFICATION</scope>
    <source>
        <strain evidence="21">broiler</strain>
    </source>
</reference>
<feature type="region of interest" description="Disordered" evidence="19">
    <location>
        <begin position="1"/>
        <end position="39"/>
    </location>
</feature>
<feature type="compositionally biased region" description="Basic and acidic residues" evidence="19">
    <location>
        <begin position="696"/>
        <end position="709"/>
    </location>
</feature>
<evidence type="ECO:0000256" key="7">
    <source>
        <dbReference type="ARBA" id="ARBA00022691"/>
    </source>
</evidence>
<evidence type="ECO:0000256" key="19">
    <source>
        <dbReference type="SAM" id="MobiDB-lite"/>
    </source>
</evidence>
<feature type="region of interest" description="Disordered" evidence="19">
    <location>
        <begin position="572"/>
        <end position="601"/>
    </location>
</feature>
<evidence type="ECO:0000256" key="2">
    <source>
        <dbReference type="ARBA" id="ARBA00022499"/>
    </source>
</evidence>
<evidence type="ECO:0000256" key="12">
    <source>
        <dbReference type="ARBA" id="ARBA00022843"/>
    </source>
</evidence>
<proteinExistence type="evidence at protein level"/>
<evidence type="ECO:0000259" key="20">
    <source>
        <dbReference type="PROSITE" id="PS00028"/>
    </source>
</evidence>
<dbReference type="PROSITE" id="PS51626">
    <property type="entry name" value="SAM_MT_TRM1"/>
    <property type="match status" value="1"/>
</dbReference>
<evidence type="ECO:0000256" key="9">
    <source>
        <dbReference type="ARBA" id="ARBA00022723"/>
    </source>
</evidence>
<keyword evidence="13 18" id="KW-0694">RNA-binding</keyword>
<dbReference type="FunFam" id="3.40.50.150:FF:000098">
    <property type="entry name" value="Trmt1-like isoform 1"/>
    <property type="match status" value="1"/>
</dbReference>
<evidence type="ECO:0000256" key="3">
    <source>
        <dbReference type="ARBA" id="ARBA00022553"/>
    </source>
</evidence>
<keyword evidence="2" id="KW-1017">Isopeptide bond</keyword>
<dbReference type="InterPro" id="IPR042296">
    <property type="entry name" value="tRNA_met_Trm1_C"/>
</dbReference>
<keyword evidence="8 18" id="KW-0819">tRNA processing</keyword>
<evidence type="ECO:0000256" key="1">
    <source>
        <dbReference type="ARBA" id="ARBA00004604"/>
    </source>
</evidence>
<keyword evidence="5 18" id="KW-0489">Methyltransferase</keyword>
<evidence type="ECO:0000256" key="10">
    <source>
        <dbReference type="ARBA" id="ARBA00022771"/>
    </source>
</evidence>
<dbReference type="Ensembl" id="ENSGALT00010051377.1">
    <property type="protein sequence ID" value="ENSGALP00010030568.1"/>
    <property type="gene ID" value="ENSGALG00010021201.1"/>
</dbReference>
<dbReference type="InterPro" id="IPR029063">
    <property type="entry name" value="SAM-dependent_MTases_sf"/>
</dbReference>
<accession>A0A8V0ZPD2</accession>
<dbReference type="Gene3D" id="3.30.56.70">
    <property type="entry name" value="N2,N2-dimethylguanosine tRNA methyltransferase, C-terminal domain"/>
    <property type="match status" value="1"/>
</dbReference>
<dbReference type="InterPro" id="IPR002905">
    <property type="entry name" value="Trm1"/>
</dbReference>
<evidence type="ECO:0000256" key="6">
    <source>
        <dbReference type="ARBA" id="ARBA00022679"/>
    </source>
</evidence>
<dbReference type="Gene3D" id="3.40.50.150">
    <property type="entry name" value="Vaccinia Virus protein VP39"/>
    <property type="match status" value="1"/>
</dbReference>
<organism evidence="21 22">
    <name type="scientific">Gallus gallus</name>
    <name type="common">Chicken</name>
    <dbReference type="NCBI Taxonomy" id="9031"/>
    <lineage>
        <taxon>Eukaryota</taxon>
        <taxon>Metazoa</taxon>
        <taxon>Chordata</taxon>
        <taxon>Craniata</taxon>
        <taxon>Vertebrata</taxon>
        <taxon>Euteleostomi</taxon>
        <taxon>Archelosauria</taxon>
        <taxon>Archosauria</taxon>
        <taxon>Dinosauria</taxon>
        <taxon>Saurischia</taxon>
        <taxon>Theropoda</taxon>
        <taxon>Coelurosauria</taxon>
        <taxon>Aves</taxon>
        <taxon>Neognathae</taxon>
        <taxon>Galloanserae</taxon>
        <taxon>Galliformes</taxon>
        <taxon>Phasianidae</taxon>
        <taxon>Phasianinae</taxon>
        <taxon>Gallus</taxon>
    </lineage>
</organism>
<evidence type="ECO:0000256" key="18">
    <source>
        <dbReference type="PROSITE-ProRule" id="PRU00958"/>
    </source>
</evidence>
<evidence type="ECO:0000256" key="15">
    <source>
        <dbReference type="ARBA" id="ARBA00093188"/>
    </source>
</evidence>
<dbReference type="SUPFAM" id="SSF53335">
    <property type="entry name" value="S-adenosyl-L-methionine-dependent methyltransferases"/>
    <property type="match status" value="1"/>
</dbReference>
<keyword evidence="10" id="KW-0863">Zinc-finger</keyword>
<comment type="catalytic activity">
    <reaction evidence="15">
        <text>guanosine(27) in tRNA(Tyr) + 2 S-adenosyl-L-methionine = N(2)-dimethylguanosine(27) in tRNA(Tyr) + 2 S-adenosyl-L-homocysteine + 2 H(+)</text>
        <dbReference type="Rhea" id="RHEA:83895"/>
        <dbReference type="Rhea" id="RHEA-COMP:20240"/>
        <dbReference type="Rhea" id="RHEA-COMP:20241"/>
        <dbReference type="ChEBI" id="CHEBI:15378"/>
        <dbReference type="ChEBI" id="CHEBI:57856"/>
        <dbReference type="ChEBI" id="CHEBI:59789"/>
        <dbReference type="ChEBI" id="CHEBI:74269"/>
        <dbReference type="ChEBI" id="CHEBI:74513"/>
    </reaction>
    <physiologicalReaction direction="left-to-right" evidence="15">
        <dbReference type="Rhea" id="RHEA:83896"/>
    </physiologicalReaction>
</comment>
<feature type="compositionally biased region" description="Basic and acidic residues" evidence="19">
    <location>
        <begin position="574"/>
        <end position="587"/>
    </location>
</feature>
<dbReference type="FunFam" id="3.30.56.70:FF:000001">
    <property type="entry name" value="tRNA (guanine(26)-N(2))-dimethyltransferase"/>
    <property type="match status" value="1"/>
</dbReference>
<keyword evidence="22" id="KW-1185">Reference proteome</keyword>
<comment type="similarity">
    <text evidence="18">Belongs to the class I-like SAM-binding methyltransferase superfamily. Trm1 family.</text>
</comment>
<keyword evidence="4 18" id="KW-0820">tRNA-binding</keyword>
<dbReference type="PANTHER" id="PTHR10631:SF1">
    <property type="entry name" value="TRMT1-LIKE PROTEIN"/>
    <property type="match status" value="1"/>
</dbReference>
<sequence>MAAEDAAEAGLSAERLQEAEEEAENGGSPAGGGEAAALNGEVDCKKVESKNLSVKVGESEVETEEERIEHESIRESDSNILDVSSDYPREKHLSIQRQLGDLERLADLNEAEKKPCPLCPEEKFKACYGHKLHRHLQNLHWKISVEFEGYRMCICHLPCRIAKPNFVADQMFSKTGAHYHCIICSATITRRTDMIGHINRHVNKGETESRFITAPAPKSSCEVLKEADTDVQVLPNYSTPQKTDSYFNPKMKLNRQLIFCALAVLAEERKPIECLDAFGATGIMGLQWAKHLRSSVKVTINDCNENSVTMIQENCHLNKMKVKVNTKEEDNYEAIGDGEENSNTIEVTKMDANVIMHLRSFDFIHLDPFGTSVNYLDSAFRNVRNLGIVSLTSTDISSLYAKAQHVALRHYGCNIVRTEYYKELAARTVIAAVTRAAARCNKGIEVLLAVALEHFVLVVIRVLRGPSPADDSAKKIRYLIHCQWCEERIFQKEGNMVEENPYQQLPCDCHGSMPGRTAVVLGPLWSGALFNTGFLRRMLFEAVQYGLDEVQPLLKTVICEAECTTSKNFSTHSPFDENKQGKRKNNEVMRNATKRQKTDNSAEHPAFYYNIHRHSIKGMNMPKLNKFLNCLSEAGYRVSRTHFDPMGVRTNAPLAQFKTVLMKYSTPTYAGGQTEGPLHLREDVQVGDQLQAAADSKAKDDEFREENKSGDTATVFAEDCPTHCAAD</sequence>
<dbReference type="AlphaFoldDB" id="A0A8V0ZPD2"/>
<dbReference type="PANTHER" id="PTHR10631">
    <property type="entry name" value="N 2 ,N 2 -DIMETHYLGUANOSINE TRNA METHYLTRANSFERASE"/>
    <property type="match status" value="1"/>
</dbReference>
<keyword evidence="12" id="KW-0832">Ubl conjugation</keyword>
<dbReference type="GO" id="GO:0000049">
    <property type="term" value="F:tRNA binding"/>
    <property type="evidence" value="ECO:0007669"/>
    <property type="project" value="UniProtKB-UniRule"/>
</dbReference>
<dbReference type="Proteomes" id="UP000000539">
    <property type="component" value="Chromosome 8"/>
</dbReference>
<reference evidence="21" key="1">
    <citation type="submission" date="2020-11" db="EMBL/GenBank/DDBJ databases">
        <title>Gallus gallus (Chicken) genome, bGalGal1, GRCg7b, maternal haplotype autosomes + Z &amp; W.</title>
        <authorList>
            <person name="Warren W."/>
            <person name="Formenti G."/>
            <person name="Fedrigo O."/>
            <person name="Haase B."/>
            <person name="Mountcastle J."/>
            <person name="Balacco J."/>
            <person name="Tracey A."/>
            <person name="Schneider V."/>
            <person name="Okimoto R."/>
            <person name="Cheng H."/>
            <person name="Hawken R."/>
            <person name="Howe K."/>
            <person name="Jarvis E.D."/>
        </authorList>
    </citation>
    <scope>NUCLEOTIDE SEQUENCE [LARGE SCALE GENOMIC DNA]</scope>
    <source>
        <strain evidence="21">Broiler</strain>
    </source>
</reference>
<evidence type="ECO:0000256" key="8">
    <source>
        <dbReference type="ARBA" id="ARBA00022694"/>
    </source>
</evidence>
<dbReference type="GO" id="GO:0032259">
    <property type="term" value="P:methylation"/>
    <property type="evidence" value="ECO:0007669"/>
    <property type="project" value="UniProtKB-UniRule"/>
</dbReference>
<protein>
    <recommendedName>
        <fullName evidence="16">tRNA (guanine(27)-N(2))-dimethyltransferase</fullName>
    </recommendedName>
    <alternativeName>
        <fullName evidence="17">tRNA methyltransferase 1-like protein</fullName>
    </alternativeName>
</protein>
<dbReference type="GeneTree" id="ENSGT00530000063646"/>
<keyword evidence="14" id="KW-0539">Nucleus</keyword>
<gene>
    <name evidence="21" type="primary">TRMT1L</name>
</gene>
<evidence type="ECO:0000256" key="5">
    <source>
        <dbReference type="ARBA" id="ARBA00022603"/>
    </source>
</evidence>
<dbReference type="PROSITE" id="PS00028">
    <property type="entry name" value="ZINC_FINGER_C2H2_1"/>
    <property type="match status" value="1"/>
</dbReference>
<reference evidence="21" key="2">
    <citation type="submission" date="2025-08" db="UniProtKB">
        <authorList>
            <consortium name="Ensembl"/>
        </authorList>
    </citation>
    <scope>IDENTIFICATION</scope>
    <source>
        <strain evidence="21">broiler</strain>
    </source>
</reference>
<evidence type="ECO:0000256" key="11">
    <source>
        <dbReference type="ARBA" id="ARBA00022833"/>
    </source>
</evidence>
<keyword evidence="9" id="KW-0479">Metal-binding</keyword>
<dbReference type="GO" id="GO:0005730">
    <property type="term" value="C:nucleolus"/>
    <property type="evidence" value="ECO:0007669"/>
    <property type="project" value="UniProtKB-SubCell"/>
</dbReference>
<dbReference type="GO" id="GO:0008033">
    <property type="term" value="P:tRNA processing"/>
    <property type="evidence" value="ECO:0007669"/>
    <property type="project" value="UniProtKB-UniRule"/>
</dbReference>
<evidence type="ECO:0000256" key="4">
    <source>
        <dbReference type="ARBA" id="ARBA00022555"/>
    </source>
</evidence>
<keyword evidence="3" id="KW-0597">Phosphoprotein</keyword>
<keyword evidence="23" id="KW-1267">Proteomics identification</keyword>
<evidence type="ECO:0000313" key="22">
    <source>
        <dbReference type="Proteomes" id="UP000000539"/>
    </source>
</evidence>
<evidence type="ECO:0000256" key="16">
    <source>
        <dbReference type="ARBA" id="ARBA00093642"/>
    </source>
</evidence>
<evidence type="ECO:0000256" key="17">
    <source>
        <dbReference type="ARBA" id="ARBA00093671"/>
    </source>
</evidence>
<keyword evidence="6 18" id="KW-0808">Transferase</keyword>
<evidence type="ECO:0000256" key="14">
    <source>
        <dbReference type="ARBA" id="ARBA00023242"/>
    </source>
</evidence>
<name>A0A8V0ZPD2_CHICK</name>
<dbReference type="GO" id="GO:0016423">
    <property type="term" value="F:tRNA (guanine) methyltransferase activity"/>
    <property type="evidence" value="ECO:0007669"/>
    <property type="project" value="InterPro"/>
</dbReference>
<dbReference type="OrthoDB" id="6349953at2759"/>
<keyword evidence="11" id="KW-0862">Zinc</keyword>
<feature type="region of interest" description="Disordered" evidence="19">
    <location>
        <begin position="52"/>
        <end position="75"/>
    </location>
</feature>
<feature type="domain" description="C2H2-type" evidence="20">
    <location>
        <begin position="181"/>
        <end position="201"/>
    </location>
</feature>
<comment type="subcellular location">
    <subcellularLocation>
        <location evidence="1">Nucleus</location>
        <location evidence="1">Nucleolus</location>
    </subcellularLocation>
</comment>